<proteinExistence type="predicted"/>
<sequence>MWPELVAVSLLVLLEGQSCLGFSCPDNRACYCLEEGPGEYRVQCSVGNDGSGTAFDIQAIQSQKRLVLECVNSPDWADFAHMGPGFELGRIKSLTMTSCAPPGPEHAPELAKLLGLDELEFLKFVILNGTLSRQDLTPFPQLRTLVLSSNDLSNVTEDLFRDVHSLKQLELRNTNVRLTTGLLSGLSSLEILELGSNGLSEIQPGSFDGLNNLRLLNLWKNEFRTLEPGLLRNLRQLSRLDLNQNALTTLHPDIFEDLESLEVVNLNSNNFTSLPSTLFRTSPKLKSVKLMYNKQNLTELPNGLFSNLPNLESVMITRNGLQRLPEDLFWNSTGLKNLTLDRNYLTTLPQRIFQNTTELYTLSLSFNDLKELPDYVFEATTKLISIDLSKNHLTAINEKTLVGLESLKTLNLENNDLSYIHVNAFSYLSNLRVAKFANNKLTLRTGIYDIFGHISPFHPCHSLEELYLAHNNVTEMHSDWLVSLTRLRELDLKHNSFNYLQTEDLQFISSNVNVNLSHNNISRIVLARLEAISMMQNSSRDVRIDINHNPIRCDCEVYEFLRYINGDMHPSVQSYVHFISGELNCASPEYMLGSQVWGLKARSLTCLIESEQHRPGDPCSPDDGYCSCWFRPEDKALLLDCADRNLSRAPEWIDAKAPIAKVELDLRLNELTEPPSMFKKGYDKVTSLNLANNQITFIDERLLSPNLRNLILEGNNLTSIDSKILKRLSNSSRISRLTLHDNPWRCDCESRDLLSFVQSNYLDIPDLLKVTCASNNVSLSRQSVDEICPSSNHLIVLAACLFSVFALLLGAGVALYFGYQRQIKIWLFAKNLCLCLVTEEEVDKDKKYDAFISFSHKDEDFVVKELVAKLEEGPKPYKLCIHIRDWLVGEWIPNQIERSVDESRRTIVVLSANFIESVWSRFEFQAAHKQALKDNRARVIVVLYGEIGPIDKLDPDLKAYLQMNTYVKWGDPWFWQKLRYALPHSVKRAKDDSGALSSLASIAASKQIALVQPRQQDEKLIALAEAVKKMDKTLHSVRFDIRTPQCTTV</sequence>
<reference evidence="1" key="1">
    <citation type="submission" date="2023-04" db="EMBL/GenBank/DDBJ databases">
        <title>A chromosome-level genome assembly of the parasitoid wasp Eretmocerus hayati.</title>
        <authorList>
            <person name="Zhong Y."/>
            <person name="Liu S."/>
            <person name="Liu Y."/>
        </authorList>
    </citation>
    <scope>NUCLEOTIDE SEQUENCE</scope>
    <source>
        <strain evidence="1">ZJU_SS_LIU_2023</strain>
    </source>
</reference>
<evidence type="ECO:0000313" key="2">
    <source>
        <dbReference type="Proteomes" id="UP001239111"/>
    </source>
</evidence>
<name>A0ACC2PBR5_9HYME</name>
<accession>A0ACC2PBR5</accession>
<dbReference type="EMBL" id="CM056742">
    <property type="protein sequence ID" value="KAJ8680431.1"/>
    <property type="molecule type" value="Genomic_DNA"/>
</dbReference>
<comment type="caution">
    <text evidence="1">The sequence shown here is derived from an EMBL/GenBank/DDBJ whole genome shotgun (WGS) entry which is preliminary data.</text>
</comment>
<organism evidence="1 2">
    <name type="scientific">Eretmocerus hayati</name>
    <dbReference type="NCBI Taxonomy" id="131215"/>
    <lineage>
        <taxon>Eukaryota</taxon>
        <taxon>Metazoa</taxon>
        <taxon>Ecdysozoa</taxon>
        <taxon>Arthropoda</taxon>
        <taxon>Hexapoda</taxon>
        <taxon>Insecta</taxon>
        <taxon>Pterygota</taxon>
        <taxon>Neoptera</taxon>
        <taxon>Endopterygota</taxon>
        <taxon>Hymenoptera</taxon>
        <taxon>Apocrita</taxon>
        <taxon>Proctotrupomorpha</taxon>
        <taxon>Chalcidoidea</taxon>
        <taxon>Aphelinidae</taxon>
        <taxon>Aphelininae</taxon>
        <taxon>Eretmocerus</taxon>
    </lineage>
</organism>
<evidence type="ECO:0000313" key="1">
    <source>
        <dbReference type="EMBL" id="KAJ8680431.1"/>
    </source>
</evidence>
<protein>
    <submittedName>
        <fullName evidence="1">Uncharacterized protein</fullName>
    </submittedName>
</protein>
<dbReference type="Proteomes" id="UP001239111">
    <property type="component" value="Chromosome 2"/>
</dbReference>
<gene>
    <name evidence="1" type="ORF">QAD02_016218</name>
</gene>
<keyword evidence="2" id="KW-1185">Reference proteome</keyword>